<reference evidence="9 10" key="1">
    <citation type="journal article" date="2021" name="Elife">
        <title>Chloroplast acquisition without the gene transfer in kleptoplastic sea slugs, Plakobranchus ocellatus.</title>
        <authorList>
            <person name="Maeda T."/>
            <person name="Takahashi S."/>
            <person name="Yoshida T."/>
            <person name="Shimamura S."/>
            <person name="Takaki Y."/>
            <person name="Nagai Y."/>
            <person name="Toyoda A."/>
            <person name="Suzuki Y."/>
            <person name="Arimoto A."/>
            <person name="Ishii H."/>
            <person name="Satoh N."/>
            <person name="Nishiyama T."/>
            <person name="Hasebe M."/>
            <person name="Maruyama T."/>
            <person name="Minagawa J."/>
            <person name="Obokata J."/>
            <person name="Shigenobu S."/>
        </authorList>
    </citation>
    <scope>NUCLEOTIDE SEQUENCE [LARGE SCALE GENOMIC DNA]</scope>
</reference>
<feature type="region of interest" description="Disordered" evidence="7">
    <location>
        <begin position="1140"/>
        <end position="1179"/>
    </location>
</feature>
<dbReference type="SUPFAM" id="SSF57667">
    <property type="entry name" value="beta-beta-alpha zinc fingers"/>
    <property type="match status" value="2"/>
</dbReference>
<evidence type="ECO:0000256" key="2">
    <source>
        <dbReference type="ARBA" id="ARBA00022737"/>
    </source>
</evidence>
<comment type="caution">
    <text evidence="9">The sequence shown here is derived from an EMBL/GenBank/DDBJ whole genome shotgun (WGS) entry which is preliminary data.</text>
</comment>
<feature type="compositionally biased region" description="Basic residues" evidence="7">
    <location>
        <begin position="624"/>
        <end position="644"/>
    </location>
</feature>
<dbReference type="PANTHER" id="PTHR24388">
    <property type="entry name" value="ZINC FINGER PROTEIN"/>
    <property type="match status" value="1"/>
</dbReference>
<keyword evidence="1" id="KW-0479">Metal-binding</keyword>
<evidence type="ECO:0000313" key="9">
    <source>
        <dbReference type="EMBL" id="GFO20138.1"/>
    </source>
</evidence>
<accession>A0AAV4BKN1</accession>
<keyword evidence="10" id="KW-1185">Reference proteome</keyword>
<dbReference type="InterPro" id="IPR013087">
    <property type="entry name" value="Znf_C2H2_type"/>
</dbReference>
<feature type="compositionally biased region" description="Acidic residues" evidence="7">
    <location>
        <begin position="774"/>
        <end position="784"/>
    </location>
</feature>
<dbReference type="FunFam" id="3.30.160.60:FF:000446">
    <property type="entry name" value="Zinc finger protein"/>
    <property type="match status" value="1"/>
</dbReference>
<keyword evidence="4" id="KW-0862">Zinc</keyword>
<dbReference type="SMART" id="SM00355">
    <property type="entry name" value="ZnF_C2H2"/>
    <property type="match status" value="4"/>
</dbReference>
<dbReference type="InterPro" id="IPR036236">
    <property type="entry name" value="Znf_C2H2_sf"/>
</dbReference>
<dbReference type="GO" id="GO:0000978">
    <property type="term" value="F:RNA polymerase II cis-regulatory region sequence-specific DNA binding"/>
    <property type="evidence" value="ECO:0007669"/>
    <property type="project" value="TreeGrafter"/>
</dbReference>
<proteinExistence type="predicted"/>
<feature type="domain" description="C2H2-type" evidence="8">
    <location>
        <begin position="1096"/>
        <end position="1123"/>
    </location>
</feature>
<evidence type="ECO:0000256" key="6">
    <source>
        <dbReference type="PROSITE-ProRule" id="PRU00042"/>
    </source>
</evidence>
<evidence type="ECO:0000256" key="1">
    <source>
        <dbReference type="ARBA" id="ARBA00022723"/>
    </source>
</evidence>
<feature type="region of interest" description="Disordered" evidence="7">
    <location>
        <begin position="620"/>
        <end position="644"/>
    </location>
</feature>
<evidence type="ECO:0000256" key="7">
    <source>
        <dbReference type="SAM" id="MobiDB-lite"/>
    </source>
</evidence>
<dbReference type="Gene3D" id="3.30.160.60">
    <property type="entry name" value="Classic Zinc Finger"/>
    <property type="match status" value="3"/>
</dbReference>
<feature type="region of interest" description="Disordered" evidence="7">
    <location>
        <begin position="762"/>
        <end position="822"/>
    </location>
</feature>
<dbReference type="InterPro" id="IPR050527">
    <property type="entry name" value="Snail/Krueppel_Znf"/>
</dbReference>
<evidence type="ECO:0000256" key="4">
    <source>
        <dbReference type="ARBA" id="ARBA00022833"/>
    </source>
</evidence>
<feature type="compositionally biased region" description="Acidic residues" evidence="7">
    <location>
        <begin position="797"/>
        <end position="812"/>
    </location>
</feature>
<dbReference type="PROSITE" id="PS00028">
    <property type="entry name" value="ZINC_FINGER_C2H2_1"/>
    <property type="match status" value="4"/>
</dbReference>
<dbReference type="GO" id="GO:0008270">
    <property type="term" value="F:zinc ion binding"/>
    <property type="evidence" value="ECO:0007669"/>
    <property type="project" value="UniProtKB-KW"/>
</dbReference>
<keyword evidence="3 6" id="KW-0863">Zinc-finger</keyword>
<sequence length="1306" mass="142752">METNDNLDSLDGLPYDPWMNQQQQQQMFAPSVSDFQGTGYHQVLEHGQGREFLTARNTLVSSSIMDPVGQVGIQHHQHFHRGTPLHGHFGSGSQDRSAWSHLLSLEPSLTGSGAYSAPTASTGNLSDSFPPALLKSSIGSTRSPAITREHPVTYFMPVTANSAVSYSSHSEISYQGVPHDKIPQHHTQMITLSRNTINSSKVPFSQPLTVSTELPALEGSGDYSPVSPPIAPPVYADSALDFGSQQGRVAEILGRDSQVSTLPATQPLKSGLSSQLSSLFANVGSTSYDTHRPLGITPVPISNTPRQFASPSDMPLDMTTAVNDKSDLRQTELNTQKTFTVSSSVDSTRKDCLGRLDSSLDSTGNSCSDVTPSLATSSKENLPYLQTLSKTHQVNQGSMNPPVTASASATAPMLSTLNLSQEKTSKLPKSTPKKSNFYGRDASLFTFSGANDVNTNAVCFNTHSNSSLNVQNVNINSQTSNSLSCDLSVNQSQETENSVTSTVVQAESKALSIVISSHNSPTSKNTAVLCVSNSSCSEQQAVSPAIPVTAASTEVLEKDAYEQKDSSSDLLLKGSQEIDRKDDIDLPREDIKEISQIQENKPSQEEVLRENMLVSQTAANLKLPKGKKRKTPVKKARKQTKKKQAGNIDLAALVPQSVVVLERTHVDIGPINKMQSNGDEAQTEVKKEIMQGNTKGKRGSIRKRKNFKPDDDDGQPRRSSSRKSKDNAMRLIELQADAGFVNISGVDEDPLPKRLNRKRVAVPTTAKASSQFEDLSDFSDDSSSSEDKLQKDKDQDYIMDEEEAEAEDEDNLEGDKFSNKTFVSKKKPGSLRISIKLSGDSSAEIVSGIEDSPFKKKKKVAKKKLLKGKAKPKTMLENASVEPKVVDTNLETESKEVVNTQINTLQDKQTSLMDKYFSSAKKNSVSKTDTKSLKVEKGINKRVNQRLNKLRLGKTEKERMKNHNESKIDSSLDNSSKPEIDEAKNLGVPKFTCGYCPQRYHSKLELLTHMDEHMSEMESKNSNVVSPTKIVTLADDKNSVPNDFSNKKLEFKPGLEKGKAGSIGQQKFKCGECGKIFKSKTLLLDHVRVHTTDKPFECDICHKCFSERTLLSVHRKTHVKENLLRCHICSKAFTDKAGLSHHIQSHPKRSTASSSKKKANLEHLKSNQQTKEKNSPNVVEKPTSFALALSGDTDDTGINNGVPSVLVLKRTEGPSTLAQKTKSETLTNASGHESALLKSSSTVNLSIKSSHNAAIQKKNNDSEKNKKIEKPIATDVNSKPKEDAATDVCTCKECPDCVTRFLESFI</sequence>
<feature type="domain" description="C2H2-type" evidence="8">
    <location>
        <begin position="991"/>
        <end position="1018"/>
    </location>
</feature>
<feature type="compositionally biased region" description="Basic and acidic residues" evidence="7">
    <location>
        <begin position="1159"/>
        <end position="1174"/>
    </location>
</feature>
<keyword evidence="5" id="KW-0539">Nucleus</keyword>
<feature type="compositionally biased region" description="Basic and acidic residues" evidence="7">
    <location>
        <begin position="1258"/>
        <end position="1284"/>
    </location>
</feature>
<feature type="domain" description="C2H2-type" evidence="8">
    <location>
        <begin position="1124"/>
        <end position="1151"/>
    </location>
</feature>
<dbReference type="PANTHER" id="PTHR24388:SF104">
    <property type="entry name" value="AT-RICH BINDING PROTEIN-RELATED"/>
    <property type="match status" value="1"/>
</dbReference>
<dbReference type="Pfam" id="PF00096">
    <property type="entry name" value="zf-C2H2"/>
    <property type="match status" value="3"/>
</dbReference>
<evidence type="ECO:0000256" key="3">
    <source>
        <dbReference type="ARBA" id="ARBA00022771"/>
    </source>
</evidence>
<feature type="compositionally biased region" description="Basic and acidic residues" evidence="7">
    <location>
        <begin position="785"/>
        <end position="796"/>
    </location>
</feature>
<evidence type="ECO:0000313" key="10">
    <source>
        <dbReference type="Proteomes" id="UP000735302"/>
    </source>
</evidence>
<keyword evidence="2" id="KW-0677">Repeat</keyword>
<dbReference type="PROSITE" id="PS50157">
    <property type="entry name" value="ZINC_FINGER_C2H2_2"/>
    <property type="match status" value="4"/>
</dbReference>
<name>A0AAV4BKN1_9GAST</name>
<dbReference type="Proteomes" id="UP000735302">
    <property type="component" value="Unassembled WGS sequence"/>
</dbReference>
<feature type="compositionally biased region" description="Basic residues" evidence="7">
    <location>
        <begin position="695"/>
        <end position="706"/>
    </location>
</feature>
<dbReference type="GO" id="GO:0000981">
    <property type="term" value="F:DNA-binding transcription factor activity, RNA polymerase II-specific"/>
    <property type="evidence" value="ECO:0007669"/>
    <property type="project" value="TreeGrafter"/>
</dbReference>
<organism evidence="9 10">
    <name type="scientific">Plakobranchus ocellatus</name>
    <dbReference type="NCBI Taxonomy" id="259542"/>
    <lineage>
        <taxon>Eukaryota</taxon>
        <taxon>Metazoa</taxon>
        <taxon>Spiralia</taxon>
        <taxon>Lophotrochozoa</taxon>
        <taxon>Mollusca</taxon>
        <taxon>Gastropoda</taxon>
        <taxon>Heterobranchia</taxon>
        <taxon>Euthyneura</taxon>
        <taxon>Panpulmonata</taxon>
        <taxon>Sacoglossa</taxon>
        <taxon>Placobranchoidea</taxon>
        <taxon>Plakobranchidae</taxon>
        <taxon>Plakobranchus</taxon>
    </lineage>
</organism>
<evidence type="ECO:0000259" key="8">
    <source>
        <dbReference type="PROSITE" id="PS50157"/>
    </source>
</evidence>
<feature type="domain" description="C2H2-type" evidence="8">
    <location>
        <begin position="1068"/>
        <end position="1095"/>
    </location>
</feature>
<feature type="region of interest" description="Disordered" evidence="7">
    <location>
        <begin position="1250"/>
        <end position="1284"/>
    </location>
</feature>
<protein>
    <submittedName>
        <fullName evidence="9">Zinc finger protein</fullName>
    </submittedName>
</protein>
<evidence type="ECO:0000256" key="5">
    <source>
        <dbReference type="ARBA" id="ARBA00023242"/>
    </source>
</evidence>
<feature type="region of interest" description="Disordered" evidence="7">
    <location>
        <begin position="954"/>
        <end position="980"/>
    </location>
</feature>
<gene>
    <name evidence="9" type="ORF">PoB_004664300</name>
</gene>
<dbReference type="EMBL" id="BLXT01005153">
    <property type="protein sequence ID" value="GFO20138.1"/>
    <property type="molecule type" value="Genomic_DNA"/>
</dbReference>
<feature type="region of interest" description="Disordered" evidence="7">
    <location>
        <begin position="689"/>
        <end position="727"/>
    </location>
</feature>